<gene>
    <name evidence="1" type="ORF">L195_g061506</name>
</gene>
<organism evidence="1 2">
    <name type="scientific">Trifolium pratense</name>
    <name type="common">Red clover</name>
    <dbReference type="NCBI Taxonomy" id="57577"/>
    <lineage>
        <taxon>Eukaryota</taxon>
        <taxon>Viridiplantae</taxon>
        <taxon>Streptophyta</taxon>
        <taxon>Embryophyta</taxon>
        <taxon>Tracheophyta</taxon>
        <taxon>Spermatophyta</taxon>
        <taxon>Magnoliopsida</taxon>
        <taxon>eudicotyledons</taxon>
        <taxon>Gunneridae</taxon>
        <taxon>Pentapetalae</taxon>
        <taxon>rosids</taxon>
        <taxon>fabids</taxon>
        <taxon>Fabales</taxon>
        <taxon>Fabaceae</taxon>
        <taxon>Papilionoideae</taxon>
        <taxon>50 kb inversion clade</taxon>
        <taxon>NPAAA clade</taxon>
        <taxon>Hologalegina</taxon>
        <taxon>IRL clade</taxon>
        <taxon>Trifolieae</taxon>
        <taxon>Trifolium</taxon>
    </lineage>
</organism>
<name>A0A2K3KA90_TRIPR</name>
<reference evidence="1 2" key="2">
    <citation type="journal article" date="2017" name="Front. Plant Sci.">
        <title>Gene Classification and Mining of Molecular Markers Useful in Red Clover (Trifolium pratense) Breeding.</title>
        <authorList>
            <person name="Istvanek J."/>
            <person name="Dluhosova J."/>
            <person name="Dluhos P."/>
            <person name="Patkova L."/>
            <person name="Nedelnik J."/>
            <person name="Repkova J."/>
        </authorList>
    </citation>
    <scope>NUCLEOTIDE SEQUENCE [LARGE SCALE GENOMIC DNA]</scope>
    <source>
        <strain evidence="2">cv. Tatra</strain>
        <tissue evidence="1">Young leaves</tissue>
    </source>
</reference>
<dbReference type="AlphaFoldDB" id="A0A2K3KA90"/>
<evidence type="ECO:0000313" key="2">
    <source>
        <dbReference type="Proteomes" id="UP000236291"/>
    </source>
</evidence>
<reference evidence="1 2" key="1">
    <citation type="journal article" date="2014" name="Am. J. Bot.">
        <title>Genome assembly and annotation for red clover (Trifolium pratense; Fabaceae).</title>
        <authorList>
            <person name="Istvanek J."/>
            <person name="Jaros M."/>
            <person name="Krenek A."/>
            <person name="Repkova J."/>
        </authorList>
    </citation>
    <scope>NUCLEOTIDE SEQUENCE [LARGE SCALE GENOMIC DNA]</scope>
    <source>
        <strain evidence="2">cv. Tatra</strain>
        <tissue evidence="1">Young leaves</tissue>
    </source>
</reference>
<protein>
    <submittedName>
        <fullName evidence="1">Uncharacterized protein</fullName>
    </submittedName>
</protein>
<comment type="caution">
    <text evidence="1">The sequence shown here is derived from an EMBL/GenBank/DDBJ whole genome shotgun (WGS) entry which is preliminary data.</text>
</comment>
<evidence type="ECO:0000313" key="1">
    <source>
        <dbReference type="EMBL" id="PNX63194.1"/>
    </source>
</evidence>
<sequence length="72" mass="7950">MVEDIDNCNHHPMNISHGNTIFIGWKKPQEGWLTGYSRKIGNCDALSAEMWGGALGYAGRVEKWFSPPSGGK</sequence>
<dbReference type="EMBL" id="ASHM01153390">
    <property type="protein sequence ID" value="PNX63194.1"/>
    <property type="molecule type" value="Genomic_DNA"/>
</dbReference>
<proteinExistence type="predicted"/>
<dbReference type="Proteomes" id="UP000236291">
    <property type="component" value="Unassembled WGS sequence"/>
</dbReference>
<accession>A0A2K3KA90</accession>